<sequence>EHRQRLHRHPGRHRHRRPGPVDHPRPPGHRLDPHVRPRPRRRSGRRVPRRGHGRRGVVAGPDLPGRRRRGPGGSRQPPHPQLGKQVEQPQEPRM</sequence>
<evidence type="ECO:0000313" key="2">
    <source>
        <dbReference type="EMBL" id="CAA9356010.1"/>
    </source>
</evidence>
<proteinExistence type="predicted"/>
<feature type="non-terminal residue" evidence="2">
    <location>
        <position position="1"/>
    </location>
</feature>
<name>A0A6J4MEH2_9ACTN</name>
<accession>A0A6J4MEH2</accession>
<feature type="compositionally biased region" description="Basic and acidic residues" evidence="1">
    <location>
        <begin position="19"/>
        <end position="35"/>
    </location>
</feature>
<organism evidence="2">
    <name type="scientific">uncultured Nocardioidaceae bacterium</name>
    <dbReference type="NCBI Taxonomy" id="253824"/>
    <lineage>
        <taxon>Bacteria</taxon>
        <taxon>Bacillati</taxon>
        <taxon>Actinomycetota</taxon>
        <taxon>Actinomycetes</taxon>
        <taxon>Propionibacteriales</taxon>
        <taxon>Nocardioidaceae</taxon>
        <taxon>environmental samples</taxon>
    </lineage>
</organism>
<evidence type="ECO:0000256" key="1">
    <source>
        <dbReference type="SAM" id="MobiDB-lite"/>
    </source>
</evidence>
<protein>
    <submittedName>
        <fullName evidence="2">Transglycosylase-associated protein</fullName>
    </submittedName>
</protein>
<feature type="region of interest" description="Disordered" evidence="1">
    <location>
        <begin position="1"/>
        <end position="94"/>
    </location>
</feature>
<feature type="compositionally biased region" description="Basic residues" evidence="1">
    <location>
        <begin position="36"/>
        <end position="55"/>
    </location>
</feature>
<feature type="non-terminal residue" evidence="2">
    <location>
        <position position="94"/>
    </location>
</feature>
<reference evidence="2" key="1">
    <citation type="submission" date="2020-02" db="EMBL/GenBank/DDBJ databases">
        <authorList>
            <person name="Meier V. D."/>
        </authorList>
    </citation>
    <scope>NUCLEOTIDE SEQUENCE</scope>
    <source>
        <strain evidence="2">AVDCRST_MAG34</strain>
    </source>
</reference>
<dbReference type="AlphaFoldDB" id="A0A6J4MEH2"/>
<feature type="compositionally biased region" description="Basic residues" evidence="1">
    <location>
        <begin position="1"/>
        <end position="18"/>
    </location>
</feature>
<gene>
    <name evidence="2" type="ORF">AVDCRST_MAG34-2093</name>
</gene>
<dbReference type="EMBL" id="CADCUI010000051">
    <property type="protein sequence ID" value="CAA9356010.1"/>
    <property type="molecule type" value="Genomic_DNA"/>
</dbReference>